<evidence type="ECO:0000256" key="1">
    <source>
        <dbReference type="SAM" id="MobiDB-lite"/>
    </source>
</evidence>
<dbReference type="EMBL" id="BDSP01000087">
    <property type="protein sequence ID" value="GAX15004.1"/>
    <property type="molecule type" value="Genomic_DNA"/>
</dbReference>
<feature type="region of interest" description="Disordered" evidence="1">
    <location>
        <begin position="222"/>
        <end position="280"/>
    </location>
</feature>
<sequence>MPTKIYVDADSFIKESAASTARTADINWVSKEFVSHQSEERRGSLEGNNDLSLNDSTLSGSLLLDALQELESLRNQRIGDRKQKTPASSSPPLVGESETERTRGSKSTPSFRILKDSKEKAPSSILPSRKQPRMRTRQPGPNEREYMTTYHDFVQKAIGNYNRDGKYPNYQDMDEASKDTERIFVLGLLKRLNIQDVPHSSFTDDMSVASILRPIVDDSLHDLDETHDPTKSPEKLSPNLLHNDHPSKSYPMHSATRPSLTKSPPDKNDCGSIRSETESPPIEIARSKAPFESPVLVYHGQKRTATSSGKKGADVARTRHGRPSEIFGELNMYDQPSEIAAASFHELSLSDGNNFLNSDSPMSQHSSILLNLSTASSPFLHDNDSDDEPLDESLRELSSQKTTLNRGKRVLREISLNPSLKEGKNMQYKPLQVNFEKKGKGRCLTQSIPNSFDGYRNSTKQKLLRLVKWIRKQDTQLHGKGLILSLSEQQIIDVILNILSDYCPNEGSQRDKVGETLIVLRAKEDVETWCRALREGSSLSVLNHPEMPRSERISPNIAIAKLASYSVIITTFDALKAGDATIVCDGKGVAVISQSSSQSEWQKAGSCDRLRQCKEMSLIHHLKWQRVFFVDALGKKSYLVKGGTARVTSAKAINSDSRFVFMAGPNDGEPSLSVLIKSSKNAKDTLSSVLHIDSDNTTGKSITDIVADLNSENSLR</sequence>
<gene>
    <name evidence="2" type="ORF">FisN_12Lh300</name>
</gene>
<feature type="region of interest" description="Disordered" evidence="1">
    <location>
        <begin position="36"/>
        <end position="55"/>
    </location>
</feature>
<name>A0A1Z5JLZ0_FISSO</name>
<proteinExistence type="predicted"/>
<reference evidence="2 3" key="1">
    <citation type="journal article" date="2015" name="Plant Cell">
        <title>Oil accumulation by the oleaginous diatom Fistulifera solaris as revealed by the genome and transcriptome.</title>
        <authorList>
            <person name="Tanaka T."/>
            <person name="Maeda Y."/>
            <person name="Veluchamy A."/>
            <person name="Tanaka M."/>
            <person name="Abida H."/>
            <person name="Marechal E."/>
            <person name="Bowler C."/>
            <person name="Muto M."/>
            <person name="Sunaga Y."/>
            <person name="Tanaka M."/>
            <person name="Yoshino T."/>
            <person name="Taniguchi T."/>
            <person name="Fukuda Y."/>
            <person name="Nemoto M."/>
            <person name="Matsumoto M."/>
            <person name="Wong P.S."/>
            <person name="Aburatani S."/>
            <person name="Fujibuchi W."/>
        </authorList>
    </citation>
    <scope>NUCLEOTIDE SEQUENCE [LARGE SCALE GENOMIC DNA]</scope>
    <source>
        <strain evidence="2 3">JPCC DA0580</strain>
    </source>
</reference>
<accession>A0A1Z5JLZ0</accession>
<organism evidence="2 3">
    <name type="scientific">Fistulifera solaris</name>
    <name type="common">Oleaginous diatom</name>
    <dbReference type="NCBI Taxonomy" id="1519565"/>
    <lineage>
        <taxon>Eukaryota</taxon>
        <taxon>Sar</taxon>
        <taxon>Stramenopiles</taxon>
        <taxon>Ochrophyta</taxon>
        <taxon>Bacillariophyta</taxon>
        <taxon>Bacillariophyceae</taxon>
        <taxon>Bacillariophycidae</taxon>
        <taxon>Naviculales</taxon>
        <taxon>Naviculaceae</taxon>
        <taxon>Fistulifera</taxon>
    </lineage>
</organism>
<dbReference type="Proteomes" id="UP000198406">
    <property type="component" value="Unassembled WGS sequence"/>
</dbReference>
<protein>
    <submittedName>
        <fullName evidence="2">Uncharacterized protein</fullName>
    </submittedName>
</protein>
<comment type="caution">
    <text evidence="2">The sequence shown here is derived from an EMBL/GenBank/DDBJ whole genome shotgun (WGS) entry which is preliminary data.</text>
</comment>
<dbReference type="OrthoDB" id="49608at2759"/>
<feature type="compositionally biased region" description="Basic and acidic residues" evidence="1">
    <location>
        <begin position="222"/>
        <end position="234"/>
    </location>
</feature>
<keyword evidence="3" id="KW-1185">Reference proteome</keyword>
<evidence type="ECO:0000313" key="2">
    <source>
        <dbReference type="EMBL" id="GAX15004.1"/>
    </source>
</evidence>
<dbReference type="AlphaFoldDB" id="A0A1Z5JLZ0"/>
<feature type="region of interest" description="Disordered" evidence="1">
    <location>
        <begin position="75"/>
        <end position="144"/>
    </location>
</feature>
<evidence type="ECO:0000313" key="3">
    <source>
        <dbReference type="Proteomes" id="UP000198406"/>
    </source>
</evidence>
<dbReference type="InParanoid" id="A0A1Z5JLZ0"/>